<sequence length="60" mass="6725">MGSFSQRRYIFRRRPVRARLAFAAAAVCVGLLAMNFSIAKTKPGGYMRQHLIEQPAQPST</sequence>
<dbReference type="Proteomes" id="UP001142610">
    <property type="component" value="Unassembled WGS sequence"/>
</dbReference>
<evidence type="ECO:0000313" key="1">
    <source>
        <dbReference type="EMBL" id="MCQ8184507.1"/>
    </source>
</evidence>
<comment type="caution">
    <text evidence="1">The sequence shown here is derived from an EMBL/GenBank/DDBJ whole genome shotgun (WGS) entry which is preliminary data.</text>
</comment>
<evidence type="ECO:0000313" key="2">
    <source>
        <dbReference type="Proteomes" id="UP001142610"/>
    </source>
</evidence>
<dbReference type="AlphaFoldDB" id="A0A9X2L934"/>
<dbReference type="RefSeq" id="WP_256618334.1">
    <property type="nucleotide sequence ID" value="NZ_JANIBC010000002.1"/>
</dbReference>
<dbReference type="EMBL" id="JANIBC010000002">
    <property type="protein sequence ID" value="MCQ8184507.1"/>
    <property type="molecule type" value="Genomic_DNA"/>
</dbReference>
<accession>A0A9X2L934</accession>
<proteinExistence type="predicted"/>
<name>A0A9X2L934_9PROT</name>
<reference evidence="1" key="1">
    <citation type="submission" date="2022-07" db="EMBL/GenBank/DDBJ databases">
        <title>Parvularcula maris sp. nov., an algicidal bacterium isolated from seawater.</title>
        <authorList>
            <person name="Li F."/>
        </authorList>
    </citation>
    <scope>NUCLEOTIDE SEQUENCE</scope>
    <source>
        <strain evidence="1">BGMRC 0090</strain>
    </source>
</reference>
<protein>
    <submittedName>
        <fullName evidence="1">Uncharacterized protein</fullName>
    </submittedName>
</protein>
<gene>
    <name evidence="1" type="ORF">NOG11_03820</name>
</gene>
<organism evidence="1 2">
    <name type="scientific">Parvularcula maris</name>
    <dbReference type="NCBI Taxonomy" id="2965077"/>
    <lineage>
        <taxon>Bacteria</taxon>
        <taxon>Pseudomonadati</taxon>
        <taxon>Pseudomonadota</taxon>
        <taxon>Alphaproteobacteria</taxon>
        <taxon>Parvularculales</taxon>
        <taxon>Parvularculaceae</taxon>
        <taxon>Parvularcula</taxon>
    </lineage>
</organism>
<keyword evidence="2" id="KW-1185">Reference proteome</keyword>